<keyword evidence="1" id="KW-1133">Transmembrane helix</keyword>
<sequence length="68" mass="7836">MKNVFKVLMCFCFAIGFLYSAVFFYNEMMVVSTTAVFGVVLNIVCGIAFIVEVVFEFSKRRDKKNEED</sequence>
<protein>
    <submittedName>
        <fullName evidence="2">Uncharacterized protein</fullName>
    </submittedName>
</protein>
<keyword evidence="1" id="KW-0472">Membrane</keyword>
<organism evidence="2 3">
    <name type="scientific">Lachnoanaerobaculum gingivalis</name>
    <dbReference type="NCBI Taxonomy" id="2490855"/>
    <lineage>
        <taxon>Bacteria</taxon>
        <taxon>Bacillati</taxon>
        <taxon>Bacillota</taxon>
        <taxon>Clostridia</taxon>
        <taxon>Lachnospirales</taxon>
        <taxon>Lachnospiraceae</taxon>
        <taxon>Lachnoanaerobaculum</taxon>
    </lineage>
</organism>
<reference evidence="2 3" key="1">
    <citation type="submission" date="2018-11" db="EMBL/GenBank/DDBJ databases">
        <title>Genome sequencing of Lachnoanaerobaculum sp. KCOM 2030 (= ChDC B114).</title>
        <authorList>
            <person name="Kook J.-K."/>
            <person name="Park S.-N."/>
            <person name="Lim Y.K."/>
        </authorList>
    </citation>
    <scope>NUCLEOTIDE SEQUENCE [LARGE SCALE GENOMIC DNA]</scope>
    <source>
        <strain evidence="2 3">KCOM 2030</strain>
    </source>
</reference>
<feature type="transmembrane region" description="Helical" evidence="1">
    <location>
        <begin position="31"/>
        <end position="55"/>
    </location>
</feature>
<dbReference type="RefSeq" id="WP_128674044.1">
    <property type="nucleotide sequence ID" value="NZ_RRCO01000003.1"/>
</dbReference>
<dbReference type="EMBL" id="RRCO01000003">
    <property type="protein sequence ID" value="RRJ25406.1"/>
    <property type="molecule type" value="Genomic_DNA"/>
</dbReference>
<accession>A0A3P3QVV1</accession>
<name>A0A3P3QVV1_9FIRM</name>
<keyword evidence="3" id="KW-1185">Reference proteome</keyword>
<dbReference type="Proteomes" id="UP000272490">
    <property type="component" value="Unassembled WGS sequence"/>
</dbReference>
<evidence type="ECO:0000313" key="2">
    <source>
        <dbReference type="EMBL" id="RRJ25406.1"/>
    </source>
</evidence>
<dbReference type="AlphaFoldDB" id="A0A3P3QVV1"/>
<keyword evidence="1" id="KW-0812">Transmembrane</keyword>
<evidence type="ECO:0000256" key="1">
    <source>
        <dbReference type="SAM" id="Phobius"/>
    </source>
</evidence>
<feature type="transmembrane region" description="Helical" evidence="1">
    <location>
        <begin position="7"/>
        <end position="25"/>
    </location>
</feature>
<evidence type="ECO:0000313" key="3">
    <source>
        <dbReference type="Proteomes" id="UP000272490"/>
    </source>
</evidence>
<comment type="caution">
    <text evidence="2">The sequence shown here is derived from an EMBL/GenBank/DDBJ whole genome shotgun (WGS) entry which is preliminary data.</text>
</comment>
<proteinExistence type="predicted"/>
<gene>
    <name evidence="2" type="ORF">EHV10_07100</name>
</gene>